<keyword evidence="9 16" id="KW-0521">NADP</keyword>
<feature type="active site" evidence="16">
    <location>
        <position position="345"/>
    </location>
</feature>
<dbReference type="InterPro" id="IPR003170">
    <property type="entry name" value="MurB"/>
</dbReference>
<comment type="cofactor">
    <cofactor evidence="1 16">
        <name>FAD</name>
        <dbReference type="ChEBI" id="CHEBI:57692"/>
    </cofactor>
</comment>
<keyword evidence="7 16" id="KW-0285">Flavoprotein</keyword>
<dbReference type="STRING" id="1798377.A2872_00110"/>
<dbReference type="Gene3D" id="3.30.43.10">
    <property type="entry name" value="Uridine Diphospho-n-acetylenolpyruvylglucosamine Reductase, domain 2"/>
    <property type="match status" value="1"/>
</dbReference>
<reference evidence="18 19" key="1">
    <citation type="journal article" date="2016" name="Nat. Commun.">
        <title>Thousands of microbial genomes shed light on interconnected biogeochemical processes in an aquifer system.</title>
        <authorList>
            <person name="Anantharaman K."/>
            <person name="Brown C.T."/>
            <person name="Hug L.A."/>
            <person name="Sharon I."/>
            <person name="Castelle C.J."/>
            <person name="Probst A.J."/>
            <person name="Thomas B.C."/>
            <person name="Singh A."/>
            <person name="Wilkins M.J."/>
            <person name="Karaoz U."/>
            <person name="Brodie E.L."/>
            <person name="Williams K.H."/>
            <person name="Hubbard S.S."/>
            <person name="Banfield J.F."/>
        </authorList>
    </citation>
    <scope>NUCLEOTIDE SEQUENCE [LARGE SCALE GENOMIC DNA]</scope>
</reference>
<dbReference type="GO" id="GO:0051301">
    <property type="term" value="P:cell division"/>
    <property type="evidence" value="ECO:0007669"/>
    <property type="project" value="UniProtKB-KW"/>
</dbReference>
<dbReference type="Pfam" id="PF01565">
    <property type="entry name" value="FAD_binding_4"/>
    <property type="match status" value="1"/>
</dbReference>
<dbReference type="EMBL" id="MFJG01000016">
    <property type="protein sequence ID" value="OGG07102.1"/>
    <property type="molecule type" value="Genomic_DNA"/>
</dbReference>
<keyword evidence="10 16" id="KW-0133">Cell shape</keyword>
<comment type="function">
    <text evidence="2 16">Cell wall formation.</text>
</comment>
<evidence type="ECO:0000259" key="17">
    <source>
        <dbReference type="PROSITE" id="PS51387"/>
    </source>
</evidence>
<evidence type="ECO:0000256" key="13">
    <source>
        <dbReference type="ARBA" id="ARBA00023306"/>
    </source>
</evidence>
<dbReference type="Proteomes" id="UP000178681">
    <property type="component" value="Unassembled WGS sequence"/>
</dbReference>
<evidence type="ECO:0000256" key="1">
    <source>
        <dbReference type="ARBA" id="ARBA00001974"/>
    </source>
</evidence>
<keyword evidence="6 16" id="KW-0132">Cell division</keyword>
<dbReference type="GO" id="GO:0071555">
    <property type="term" value="P:cell wall organization"/>
    <property type="evidence" value="ECO:0007669"/>
    <property type="project" value="UniProtKB-KW"/>
</dbReference>
<sequence length="349" mass="38570">MIWAQKNVNLLPFNTFQVPCLALEFLEINTLKDTEMIDSTQNPLTLGSGANILFASPNYNGTVVKNNLKGKIIIKEDADNVWLEVASGENWHDFVMGSANAGWSGVENLALIPGSVGAAAVGNIGAYGQSAGESIEAVKTADGTVYASDQCQFYYRDSIFKHELKNKFITSVVFKLSKSPKGDTNYHGRFAYESLQTILDKFGNPPYSPKQIASAVVEQRTVKMPDWTKTGTAGSFFKNPFVKTSKFRELKNIIPDLQSYPVNRMLYPNPDDPVFAMTDAVKIPAGRLLDELGWRGRRIGNVATYEKHALIVINCGGATGQEILEFTQHMRLSVKDAYDIDLEPEVKII</sequence>
<evidence type="ECO:0000256" key="3">
    <source>
        <dbReference type="ARBA" id="ARBA00004496"/>
    </source>
</evidence>
<gene>
    <name evidence="16" type="primary">murB</name>
    <name evidence="18" type="ORF">A2872_00110</name>
</gene>
<dbReference type="InterPro" id="IPR006094">
    <property type="entry name" value="Oxid_FAD_bind_N"/>
</dbReference>
<evidence type="ECO:0000256" key="10">
    <source>
        <dbReference type="ARBA" id="ARBA00022960"/>
    </source>
</evidence>
<comment type="caution">
    <text evidence="18">The sequence shown here is derived from an EMBL/GenBank/DDBJ whole genome shotgun (WGS) entry which is preliminary data.</text>
</comment>
<dbReference type="Gene3D" id="3.30.465.10">
    <property type="match status" value="1"/>
</dbReference>
<feature type="active site" description="Proton donor" evidence="16">
    <location>
        <position position="235"/>
    </location>
</feature>
<dbReference type="GO" id="GO:0005829">
    <property type="term" value="C:cytosol"/>
    <property type="evidence" value="ECO:0007669"/>
    <property type="project" value="TreeGrafter"/>
</dbReference>
<evidence type="ECO:0000256" key="14">
    <source>
        <dbReference type="ARBA" id="ARBA00023316"/>
    </source>
</evidence>
<dbReference type="InterPro" id="IPR016169">
    <property type="entry name" value="FAD-bd_PCMH_sub2"/>
</dbReference>
<comment type="pathway">
    <text evidence="4 16">Cell wall biogenesis; peptidoglycan biosynthesis.</text>
</comment>
<dbReference type="AlphaFoldDB" id="A0A1F5Z4R1"/>
<dbReference type="InterPro" id="IPR016166">
    <property type="entry name" value="FAD-bd_PCMH"/>
</dbReference>
<dbReference type="GO" id="GO:0008762">
    <property type="term" value="F:UDP-N-acetylmuramate dehydrogenase activity"/>
    <property type="evidence" value="ECO:0007669"/>
    <property type="project" value="UniProtKB-UniRule"/>
</dbReference>
<feature type="domain" description="FAD-binding PCMH-type" evidence="17">
    <location>
        <begin position="18"/>
        <end position="179"/>
    </location>
</feature>
<dbReference type="Gene3D" id="3.90.78.10">
    <property type="entry name" value="UDP-N-acetylenolpyruvoylglucosamine reductase, C-terminal domain"/>
    <property type="match status" value="1"/>
</dbReference>
<keyword evidence="13 16" id="KW-0131">Cell cycle</keyword>
<dbReference type="PROSITE" id="PS51387">
    <property type="entry name" value="FAD_PCMH"/>
    <property type="match status" value="1"/>
</dbReference>
<dbReference type="NCBIfam" id="NF000755">
    <property type="entry name" value="PRK00046.1"/>
    <property type="match status" value="1"/>
</dbReference>
<protein>
    <recommendedName>
        <fullName evidence="16">UDP-N-acetylenolpyruvoylglucosamine reductase</fullName>
        <ecNumber evidence="16">1.3.1.98</ecNumber>
    </recommendedName>
    <alternativeName>
        <fullName evidence="16">UDP-N-acetylmuramate dehydrogenase</fullName>
    </alternativeName>
</protein>
<comment type="similarity">
    <text evidence="16">Belongs to the MurB family.</text>
</comment>
<dbReference type="SUPFAM" id="SSF56194">
    <property type="entry name" value="Uridine diphospho-N-Acetylenolpyruvylglucosamine reductase, MurB, C-terminal domain"/>
    <property type="match status" value="1"/>
</dbReference>
<dbReference type="SUPFAM" id="SSF56176">
    <property type="entry name" value="FAD-binding/transporter-associated domain-like"/>
    <property type="match status" value="1"/>
</dbReference>
<dbReference type="NCBIfam" id="TIGR00179">
    <property type="entry name" value="murB"/>
    <property type="match status" value="1"/>
</dbReference>
<dbReference type="InterPro" id="IPR036635">
    <property type="entry name" value="MurB_C_sf"/>
</dbReference>
<evidence type="ECO:0000256" key="4">
    <source>
        <dbReference type="ARBA" id="ARBA00004752"/>
    </source>
</evidence>
<evidence type="ECO:0000313" key="18">
    <source>
        <dbReference type="EMBL" id="OGG07102.1"/>
    </source>
</evidence>
<keyword evidence="12 16" id="KW-0560">Oxidoreductase</keyword>
<comment type="catalytic activity">
    <reaction evidence="15 16">
        <text>UDP-N-acetyl-alpha-D-muramate + NADP(+) = UDP-N-acetyl-3-O-(1-carboxyvinyl)-alpha-D-glucosamine + NADPH + H(+)</text>
        <dbReference type="Rhea" id="RHEA:12248"/>
        <dbReference type="ChEBI" id="CHEBI:15378"/>
        <dbReference type="ChEBI" id="CHEBI:57783"/>
        <dbReference type="ChEBI" id="CHEBI:58349"/>
        <dbReference type="ChEBI" id="CHEBI:68483"/>
        <dbReference type="ChEBI" id="CHEBI:70757"/>
        <dbReference type="EC" id="1.3.1.98"/>
    </reaction>
</comment>
<dbReference type="InterPro" id="IPR016167">
    <property type="entry name" value="FAD-bd_PCMH_sub1"/>
</dbReference>
<evidence type="ECO:0000256" key="8">
    <source>
        <dbReference type="ARBA" id="ARBA00022827"/>
    </source>
</evidence>
<keyword evidence="11 16" id="KW-0573">Peptidoglycan synthesis</keyword>
<dbReference type="UniPathway" id="UPA00219"/>
<evidence type="ECO:0000256" key="9">
    <source>
        <dbReference type="ARBA" id="ARBA00022857"/>
    </source>
</evidence>
<evidence type="ECO:0000256" key="2">
    <source>
        <dbReference type="ARBA" id="ARBA00003921"/>
    </source>
</evidence>
<organism evidence="18 19">
    <name type="scientific">Candidatus Gottesmanbacteria bacterium RIFCSPHIGHO2_01_FULL_42_12</name>
    <dbReference type="NCBI Taxonomy" id="1798377"/>
    <lineage>
        <taxon>Bacteria</taxon>
        <taxon>Candidatus Gottesmaniibacteriota</taxon>
    </lineage>
</organism>
<dbReference type="InterPro" id="IPR011601">
    <property type="entry name" value="MurB_C"/>
</dbReference>
<dbReference type="GO" id="GO:0008360">
    <property type="term" value="P:regulation of cell shape"/>
    <property type="evidence" value="ECO:0007669"/>
    <property type="project" value="UniProtKB-KW"/>
</dbReference>
<keyword evidence="8 16" id="KW-0274">FAD</keyword>
<dbReference type="Pfam" id="PF02873">
    <property type="entry name" value="MurB_C"/>
    <property type="match status" value="1"/>
</dbReference>
<feature type="active site" evidence="16">
    <location>
        <position position="156"/>
    </location>
</feature>
<dbReference type="GO" id="GO:0009252">
    <property type="term" value="P:peptidoglycan biosynthetic process"/>
    <property type="evidence" value="ECO:0007669"/>
    <property type="project" value="UniProtKB-UniRule"/>
</dbReference>
<dbReference type="HAMAP" id="MF_00037">
    <property type="entry name" value="MurB"/>
    <property type="match status" value="1"/>
</dbReference>
<keyword evidence="5 16" id="KW-0963">Cytoplasm</keyword>
<dbReference type="InterPro" id="IPR036318">
    <property type="entry name" value="FAD-bd_PCMH-like_sf"/>
</dbReference>
<keyword evidence="14 16" id="KW-0961">Cell wall biogenesis/degradation</keyword>
<evidence type="ECO:0000256" key="6">
    <source>
        <dbReference type="ARBA" id="ARBA00022618"/>
    </source>
</evidence>
<proteinExistence type="inferred from homology"/>
<evidence type="ECO:0000256" key="11">
    <source>
        <dbReference type="ARBA" id="ARBA00022984"/>
    </source>
</evidence>
<dbReference type="EC" id="1.3.1.98" evidence="16"/>
<dbReference type="PANTHER" id="PTHR21071:SF4">
    <property type="entry name" value="UDP-N-ACETYLENOLPYRUVOYLGLUCOSAMINE REDUCTASE"/>
    <property type="match status" value="1"/>
</dbReference>
<dbReference type="GO" id="GO:0071949">
    <property type="term" value="F:FAD binding"/>
    <property type="evidence" value="ECO:0007669"/>
    <property type="project" value="InterPro"/>
</dbReference>
<evidence type="ECO:0000256" key="16">
    <source>
        <dbReference type="HAMAP-Rule" id="MF_00037"/>
    </source>
</evidence>
<name>A0A1F5Z4R1_9BACT</name>
<evidence type="ECO:0000313" key="19">
    <source>
        <dbReference type="Proteomes" id="UP000178681"/>
    </source>
</evidence>
<evidence type="ECO:0000256" key="12">
    <source>
        <dbReference type="ARBA" id="ARBA00023002"/>
    </source>
</evidence>
<evidence type="ECO:0000256" key="7">
    <source>
        <dbReference type="ARBA" id="ARBA00022630"/>
    </source>
</evidence>
<evidence type="ECO:0000256" key="5">
    <source>
        <dbReference type="ARBA" id="ARBA00022490"/>
    </source>
</evidence>
<dbReference type="PANTHER" id="PTHR21071">
    <property type="entry name" value="UDP-N-ACETYLENOLPYRUVOYLGLUCOSAMINE REDUCTASE"/>
    <property type="match status" value="1"/>
</dbReference>
<evidence type="ECO:0000256" key="15">
    <source>
        <dbReference type="ARBA" id="ARBA00048914"/>
    </source>
</evidence>
<comment type="subcellular location">
    <subcellularLocation>
        <location evidence="3 16">Cytoplasm</location>
    </subcellularLocation>
</comment>
<accession>A0A1F5Z4R1</accession>